<dbReference type="SUPFAM" id="SSF52317">
    <property type="entry name" value="Class I glutamine amidotransferase-like"/>
    <property type="match status" value="1"/>
</dbReference>
<dbReference type="Pfam" id="PF07722">
    <property type="entry name" value="Peptidase_C26"/>
    <property type="match status" value="1"/>
</dbReference>
<accession>A0ABN2BG45</accession>
<sequence>MEPVRYLEQGHDVIVNEGGGMGRPIIAIPARFSASASALRFGADVTARKVLDAVWAAGGEPVVIHPVAPVGDDLPADRRIDPARGFSALTQDFVDEVAERVAFADGILLPGGGDVSPVWTGDALHETHYDVDVEQDAFDFALARVVIERGVPALAICRGMQLLNVALGGTLHFDMDDELSVEAHRHRVEGVEVDADSRLAGVLGVPQVRASCYHHQCLKDVAPGWRVVARSSDGVTEAVELDGAAAGEGASGAATIAGGASVVAVQWHPEDTFDTDPQQAKLFADLVERARQRACAVADRRSARGWADFPAVGQWLPLPSRRKLCQPRRRGVVRPVRPTSATRRAARRGSPSRRRSRR</sequence>
<dbReference type="EMBL" id="BAAANV010000031">
    <property type="protein sequence ID" value="GAA1538939.1"/>
    <property type="molecule type" value="Genomic_DNA"/>
</dbReference>
<dbReference type="Gene3D" id="3.40.50.880">
    <property type="match status" value="1"/>
</dbReference>
<dbReference type="PANTHER" id="PTHR43235">
    <property type="entry name" value="GLUTAMINE AMIDOTRANSFERASE PB2B2.05-RELATED"/>
    <property type="match status" value="1"/>
</dbReference>
<dbReference type="PANTHER" id="PTHR43235:SF1">
    <property type="entry name" value="GLUTAMINE AMIDOTRANSFERASE PB2B2.05-RELATED"/>
    <property type="match status" value="1"/>
</dbReference>
<dbReference type="InterPro" id="IPR029062">
    <property type="entry name" value="Class_I_gatase-like"/>
</dbReference>
<feature type="region of interest" description="Disordered" evidence="1">
    <location>
        <begin position="327"/>
        <end position="358"/>
    </location>
</feature>
<evidence type="ECO:0000313" key="3">
    <source>
        <dbReference type="Proteomes" id="UP001501288"/>
    </source>
</evidence>
<dbReference type="PROSITE" id="PS51273">
    <property type="entry name" value="GATASE_TYPE_1"/>
    <property type="match status" value="1"/>
</dbReference>
<keyword evidence="3" id="KW-1185">Reference proteome</keyword>
<reference evidence="2 3" key="1">
    <citation type="journal article" date="2019" name="Int. J. Syst. Evol. Microbiol.">
        <title>The Global Catalogue of Microorganisms (GCM) 10K type strain sequencing project: providing services to taxonomists for standard genome sequencing and annotation.</title>
        <authorList>
            <consortium name="The Broad Institute Genomics Platform"/>
            <consortium name="The Broad Institute Genome Sequencing Center for Infectious Disease"/>
            <person name="Wu L."/>
            <person name="Ma J."/>
        </authorList>
    </citation>
    <scope>NUCLEOTIDE SEQUENCE [LARGE SCALE GENOMIC DNA]</scope>
    <source>
        <strain evidence="2 3">JCM 14588</strain>
    </source>
</reference>
<dbReference type="Proteomes" id="UP001501288">
    <property type="component" value="Unassembled WGS sequence"/>
</dbReference>
<evidence type="ECO:0000256" key="1">
    <source>
        <dbReference type="SAM" id="MobiDB-lite"/>
    </source>
</evidence>
<dbReference type="CDD" id="cd01745">
    <property type="entry name" value="GATase1_2"/>
    <property type="match status" value="1"/>
</dbReference>
<dbReference type="InterPro" id="IPR044668">
    <property type="entry name" value="PuuD-like"/>
</dbReference>
<keyword evidence="2" id="KW-0378">Hydrolase</keyword>
<dbReference type="GO" id="GO:0016787">
    <property type="term" value="F:hydrolase activity"/>
    <property type="evidence" value="ECO:0007669"/>
    <property type="project" value="UniProtKB-KW"/>
</dbReference>
<gene>
    <name evidence="2" type="ORF">GCM10009762_10740</name>
</gene>
<feature type="compositionally biased region" description="Basic residues" evidence="1">
    <location>
        <begin position="344"/>
        <end position="358"/>
    </location>
</feature>
<feature type="compositionally biased region" description="Low complexity" evidence="1">
    <location>
        <begin position="333"/>
        <end position="343"/>
    </location>
</feature>
<name>A0ABN2BG45_9MICO</name>
<comment type="caution">
    <text evidence="2">The sequence shown here is derived from an EMBL/GenBank/DDBJ whole genome shotgun (WGS) entry which is preliminary data.</text>
</comment>
<protein>
    <submittedName>
        <fullName evidence="2">Gamma-glutamyl-gamma-aminobutyrate hydrolase family protein</fullName>
    </submittedName>
</protein>
<evidence type="ECO:0000313" key="2">
    <source>
        <dbReference type="EMBL" id="GAA1538939.1"/>
    </source>
</evidence>
<proteinExistence type="predicted"/>
<organism evidence="2 3">
    <name type="scientific">Dermacoccus barathri</name>
    <dbReference type="NCBI Taxonomy" id="322601"/>
    <lineage>
        <taxon>Bacteria</taxon>
        <taxon>Bacillati</taxon>
        <taxon>Actinomycetota</taxon>
        <taxon>Actinomycetes</taxon>
        <taxon>Micrococcales</taxon>
        <taxon>Dermacoccaceae</taxon>
        <taxon>Dermacoccus</taxon>
    </lineage>
</organism>
<dbReference type="InterPro" id="IPR011697">
    <property type="entry name" value="Peptidase_C26"/>
</dbReference>